<feature type="non-terminal residue" evidence="1">
    <location>
        <position position="1"/>
    </location>
</feature>
<sequence length="56" mass="6229">RCLTSRLSVGPEVAPRCWFFWAVSARLASHFISGPASLSLMDSFDTKRLLRCAGWA</sequence>
<reference evidence="1 2" key="1">
    <citation type="submission" date="2024-04" db="EMBL/GenBank/DDBJ databases">
        <authorList>
            <person name="Rising A."/>
            <person name="Reimegard J."/>
            <person name="Sonavane S."/>
            <person name="Akerstrom W."/>
            <person name="Nylinder S."/>
            <person name="Hedman E."/>
            <person name="Kallberg Y."/>
        </authorList>
    </citation>
    <scope>NUCLEOTIDE SEQUENCE [LARGE SCALE GENOMIC DNA]</scope>
</reference>
<evidence type="ECO:0000313" key="2">
    <source>
        <dbReference type="Proteomes" id="UP001497382"/>
    </source>
</evidence>
<dbReference type="AlphaFoldDB" id="A0AAV2BFH1"/>
<evidence type="ECO:0000313" key="1">
    <source>
        <dbReference type="EMBL" id="CAL1294982.1"/>
    </source>
</evidence>
<proteinExistence type="predicted"/>
<comment type="caution">
    <text evidence="1">The sequence shown here is derived from an EMBL/GenBank/DDBJ whole genome shotgun (WGS) entry which is preliminary data.</text>
</comment>
<organism evidence="1 2">
    <name type="scientific">Larinioides sclopetarius</name>
    <dbReference type="NCBI Taxonomy" id="280406"/>
    <lineage>
        <taxon>Eukaryota</taxon>
        <taxon>Metazoa</taxon>
        <taxon>Ecdysozoa</taxon>
        <taxon>Arthropoda</taxon>
        <taxon>Chelicerata</taxon>
        <taxon>Arachnida</taxon>
        <taxon>Araneae</taxon>
        <taxon>Araneomorphae</taxon>
        <taxon>Entelegynae</taxon>
        <taxon>Araneoidea</taxon>
        <taxon>Araneidae</taxon>
        <taxon>Larinioides</taxon>
    </lineage>
</organism>
<gene>
    <name evidence="1" type="ORF">LARSCL_LOCUS19027</name>
</gene>
<dbReference type="Proteomes" id="UP001497382">
    <property type="component" value="Unassembled WGS sequence"/>
</dbReference>
<name>A0AAV2BFH1_9ARAC</name>
<protein>
    <submittedName>
        <fullName evidence="1">Uncharacterized protein</fullName>
    </submittedName>
</protein>
<keyword evidence="2" id="KW-1185">Reference proteome</keyword>
<accession>A0AAV2BFH1</accession>
<dbReference type="EMBL" id="CAXIEN010000358">
    <property type="protein sequence ID" value="CAL1294982.1"/>
    <property type="molecule type" value="Genomic_DNA"/>
</dbReference>